<proteinExistence type="predicted"/>
<organism evidence="1 2">
    <name type="scientific">Streptomyces liliifuscus</name>
    <dbReference type="NCBI Taxonomy" id="2797636"/>
    <lineage>
        <taxon>Bacteria</taxon>
        <taxon>Bacillati</taxon>
        <taxon>Actinomycetota</taxon>
        <taxon>Actinomycetes</taxon>
        <taxon>Kitasatosporales</taxon>
        <taxon>Streptomycetaceae</taxon>
        <taxon>Streptomyces</taxon>
    </lineage>
</organism>
<accession>A0A7T7REI1</accession>
<evidence type="ECO:0000313" key="1">
    <source>
        <dbReference type="EMBL" id="QQM43680.1"/>
    </source>
</evidence>
<dbReference type="NCBIfam" id="TIGR04141">
    <property type="entry name" value="TIGR04141 family sporadically distributed protein"/>
    <property type="match status" value="1"/>
</dbReference>
<name>A0A7T7REI1_9ACTN</name>
<protein>
    <submittedName>
        <fullName evidence="1">TIGR04141 family sporadically distributed protein</fullName>
    </submittedName>
</protein>
<dbReference type="EMBL" id="CP066831">
    <property type="protein sequence ID" value="QQM43680.1"/>
    <property type="molecule type" value="Genomic_DNA"/>
</dbReference>
<dbReference type="InterPro" id="IPR026487">
    <property type="entry name" value="CHP04141"/>
</dbReference>
<dbReference type="Proteomes" id="UP000595636">
    <property type="component" value="Chromosome"/>
</dbReference>
<dbReference type="RefSeq" id="WP_200398607.1">
    <property type="nucleotide sequence ID" value="NZ_CP066831.1"/>
</dbReference>
<gene>
    <name evidence="1" type="ORF">JEQ17_32720</name>
</gene>
<keyword evidence="2" id="KW-1185">Reference proteome</keyword>
<dbReference type="Pfam" id="PF19614">
    <property type="entry name" value="DUF6119"/>
    <property type="match status" value="1"/>
</dbReference>
<sequence>MSRLSLVPTSTRTLYRLVGVEPTLEGMFDSIQAGRLDEIGAEFRALDHFGVPAIALHGRFTKDEASWCADFARLTEWPVIHPSLRGAGLVLLGVDGQVYALAYGDGFRLVPAPLKDRRFGLRFAVRSIDPDDIRAAVARTPGQGRTDIAVMPGGAPIGTLGLDTYTKLVQRMGGRLARPELTVERAGGGRVRSIEGGCGLRLPYGANAASLISDIRTIARVSQEELPHPQLEFIESVVQLQDAETVSLLDAALDHALGTVDGARIAATVPADCLADFGRARAVGIRFGSGEEWTSDTFELDYVRGRLRFHRPGRRVTALREAQVTLYRDRRARPADVIGTEPLQRWVEADLFRADGRRFVLTEGEWHEFDQAYLAGLATRIERLITPTPSVDLPAWHAGDDEETYNKSVQRTRDGFICLDRKLVQTPLHRQRGVEICDLLAPDNTLVMVKQASGSGALSHLFSQGVVAVEALLNQPEARAGFADRVAVLGGRRLPEGFLPERVVYAILLKGHAELTTDTLYPFAQVALAHAARTLQAYGVQVEVVGIPLEDAPEDGCQAA</sequence>
<dbReference type="KEGG" id="slf:JEQ17_32720"/>
<reference evidence="1 2" key="1">
    <citation type="submission" date="2020-12" db="EMBL/GenBank/DDBJ databases">
        <title>A novel species.</title>
        <authorList>
            <person name="Li K."/>
        </authorList>
    </citation>
    <scope>NUCLEOTIDE SEQUENCE [LARGE SCALE GENOMIC DNA]</scope>
    <source>
        <strain evidence="1 2">ZYC-3</strain>
    </source>
</reference>
<dbReference type="AlphaFoldDB" id="A0A7T7REI1"/>
<evidence type="ECO:0000313" key="2">
    <source>
        <dbReference type="Proteomes" id="UP000595636"/>
    </source>
</evidence>